<dbReference type="OrthoDB" id="1915122at2759"/>
<evidence type="ECO:0000313" key="8">
    <source>
        <dbReference type="EMBL" id="KIV92244.1"/>
    </source>
</evidence>
<organism evidence="8 9">
    <name type="scientific">Exophiala mesophila</name>
    <name type="common">Black yeast-like fungus</name>
    <dbReference type="NCBI Taxonomy" id="212818"/>
    <lineage>
        <taxon>Eukaryota</taxon>
        <taxon>Fungi</taxon>
        <taxon>Dikarya</taxon>
        <taxon>Ascomycota</taxon>
        <taxon>Pezizomycotina</taxon>
        <taxon>Eurotiomycetes</taxon>
        <taxon>Chaetothyriomycetidae</taxon>
        <taxon>Chaetothyriales</taxon>
        <taxon>Herpotrichiellaceae</taxon>
        <taxon>Exophiala</taxon>
    </lineage>
</organism>
<dbReference type="GeneID" id="27324546"/>
<evidence type="ECO:0000256" key="4">
    <source>
        <dbReference type="ARBA" id="ARBA00023136"/>
    </source>
</evidence>
<dbReference type="RefSeq" id="XP_016223818.1">
    <property type="nucleotide sequence ID" value="XM_016371525.1"/>
</dbReference>
<evidence type="ECO:0000256" key="3">
    <source>
        <dbReference type="ARBA" id="ARBA00022989"/>
    </source>
</evidence>
<evidence type="ECO:0000313" key="9">
    <source>
        <dbReference type="Proteomes" id="UP000054302"/>
    </source>
</evidence>
<keyword evidence="3 6" id="KW-1133">Transmembrane helix</keyword>
<dbReference type="GO" id="GO:0033617">
    <property type="term" value="P:mitochondrial respiratory chain complex IV assembly"/>
    <property type="evidence" value="ECO:0007669"/>
    <property type="project" value="TreeGrafter"/>
</dbReference>
<comment type="subcellular location">
    <subcellularLocation>
        <location evidence="1">Mitochondrion</location>
    </subcellularLocation>
</comment>
<dbReference type="VEuPathDB" id="FungiDB:PV10_06701"/>
<evidence type="ECO:0000256" key="6">
    <source>
        <dbReference type="SAM" id="Phobius"/>
    </source>
</evidence>
<dbReference type="PANTHER" id="PTHR28018:SF3">
    <property type="entry name" value="RESPIRATORY SUPERCOMPLEX FACTOR 2, MITOCHONDRIAL"/>
    <property type="match status" value="1"/>
</dbReference>
<dbReference type="Proteomes" id="UP000054302">
    <property type="component" value="Unassembled WGS sequence"/>
</dbReference>
<dbReference type="InterPro" id="IPR040153">
    <property type="entry name" value="Rcf2"/>
</dbReference>
<keyword evidence="2 6" id="KW-0812">Transmembrane</keyword>
<evidence type="ECO:0000256" key="2">
    <source>
        <dbReference type="ARBA" id="ARBA00022692"/>
    </source>
</evidence>
<evidence type="ECO:0000256" key="5">
    <source>
        <dbReference type="SAM" id="MobiDB-lite"/>
    </source>
</evidence>
<keyword evidence="4 6" id="KW-0472">Membrane</keyword>
<feature type="transmembrane region" description="Helical" evidence="6">
    <location>
        <begin position="117"/>
        <end position="136"/>
    </location>
</feature>
<feature type="domain" description="HIG1" evidence="7">
    <location>
        <begin position="89"/>
        <end position="180"/>
    </location>
</feature>
<dbReference type="AlphaFoldDB" id="A0A0D1ZE64"/>
<dbReference type="Pfam" id="PF04588">
    <property type="entry name" value="HIG_1_N"/>
    <property type="match status" value="1"/>
</dbReference>
<evidence type="ECO:0000259" key="7">
    <source>
        <dbReference type="PROSITE" id="PS51503"/>
    </source>
</evidence>
<feature type="compositionally biased region" description="Basic and acidic residues" evidence="5">
    <location>
        <begin position="224"/>
        <end position="241"/>
    </location>
</feature>
<feature type="region of interest" description="Disordered" evidence="5">
    <location>
        <begin position="222"/>
        <end position="265"/>
    </location>
</feature>
<evidence type="ECO:0000256" key="1">
    <source>
        <dbReference type="ARBA" id="ARBA00004173"/>
    </source>
</evidence>
<dbReference type="HOGENOM" id="CLU_079101_0_0_1"/>
<sequence length="265" mass="30080">MKVLTKEQEAEHYRAVLRGGTIGGVVGLGVGLAGVALAQRRYAFIRNLTLPLKAFLVTSSGTFAGIINADTYSRQYEADQNPKERQYREREAQKVAAAQANRTFTEKAMEFGRRERYKIVAGSWVASMAAAFAIVNRNKYITGPQKLVQARVYAQFLTLGVLIATAAFEIADSRNQEGRFETVRYLDPTDPEHKRYLEKQVELETSQGHHNPNDDLWKEMVAAEEERLHQREARHKELEKEHHKRNNGGHKKSSKKPAADEQEEK</sequence>
<reference evidence="8 9" key="1">
    <citation type="submission" date="2015-01" db="EMBL/GenBank/DDBJ databases">
        <title>The Genome Sequence of Exophiala mesophila CBS40295.</title>
        <authorList>
            <consortium name="The Broad Institute Genomics Platform"/>
            <person name="Cuomo C."/>
            <person name="de Hoog S."/>
            <person name="Gorbushina A."/>
            <person name="Stielow B."/>
            <person name="Teixiera M."/>
            <person name="Abouelleil A."/>
            <person name="Chapman S.B."/>
            <person name="Priest M."/>
            <person name="Young S.K."/>
            <person name="Wortman J."/>
            <person name="Nusbaum C."/>
            <person name="Birren B."/>
        </authorList>
    </citation>
    <scope>NUCLEOTIDE SEQUENCE [LARGE SCALE GENOMIC DNA]</scope>
    <source>
        <strain evidence="8 9">CBS 40295</strain>
    </source>
</reference>
<accession>A0A0D1ZE64</accession>
<gene>
    <name evidence="8" type="ORF">PV10_06701</name>
</gene>
<dbReference type="OMA" id="LWMDMVE"/>
<dbReference type="PANTHER" id="PTHR28018">
    <property type="entry name" value="RESPIRATORY SUPERCOMPLEX FACTOR 2, MITOCHONDRIAL"/>
    <property type="match status" value="1"/>
</dbReference>
<dbReference type="GO" id="GO:0005739">
    <property type="term" value="C:mitochondrion"/>
    <property type="evidence" value="ECO:0007669"/>
    <property type="project" value="UniProtKB-SubCell"/>
</dbReference>
<proteinExistence type="predicted"/>
<feature type="transmembrane region" description="Helical" evidence="6">
    <location>
        <begin position="20"/>
        <end position="38"/>
    </location>
</feature>
<dbReference type="STRING" id="212818.A0A0D1ZE64"/>
<name>A0A0D1ZE64_EXOME</name>
<dbReference type="PROSITE" id="PS51503">
    <property type="entry name" value="HIG1"/>
    <property type="match status" value="1"/>
</dbReference>
<protein>
    <recommendedName>
        <fullName evidence="7">HIG1 domain-containing protein</fullName>
    </recommendedName>
</protein>
<dbReference type="InterPro" id="IPR007667">
    <property type="entry name" value="Hypoxia_induced_domain"/>
</dbReference>
<feature type="transmembrane region" description="Helical" evidence="6">
    <location>
        <begin position="152"/>
        <end position="171"/>
    </location>
</feature>
<dbReference type="EMBL" id="KN847523">
    <property type="protein sequence ID" value="KIV92244.1"/>
    <property type="molecule type" value="Genomic_DNA"/>
</dbReference>
<keyword evidence="9" id="KW-1185">Reference proteome</keyword>
<feature type="compositionally biased region" description="Basic residues" evidence="5">
    <location>
        <begin position="242"/>
        <end position="255"/>
    </location>
</feature>